<keyword evidence="2" id="KW-1185">Reference proteome</keyword>
<dbReference type="AlphaFoldDB" id="D2UBR0"/>
<dbReference type="eggNOG" id="ENOG5033ZRC">
    <property type="taxonomic scope" value="Bacteria"/>
</dbReference>
<sequence length="156" mass="17188">MLIVSVLVCAGARASHAEQTQQAYVDAMDDAPGEGGETFADLEQRLVHDFERLCGDTFCAGDYSAYRPLRYRCSVRQRDGVIGQCVWTFGASEASIDPDTGRVLVDARLWQCITPLLPQTRLAALYKALAGERPLRAPLPHHRHSINDGLMDCLTP</sequence>
<name>D2UBR0_XANAP</name>
<gene>
    <name evidence="1" type="ordered locus">XALc_0764</name>
</gene>
<dbReference type="KEGG" id="xal:XALC_0764"/>
<protein>
    <submittedName>
        <fullName evidence="1">Uncharacterized protein</fullName>
    </submittedName>
</protein>
<dbReference type="Proteomes" id="UP000001890">
    <property type="component" value="Chromosome"/>
</dbReference>
<accession>D2UBR0</accession>
<organism evidence="1 2">
    <name type="scientific">Xanthomonas albilineans (strain GPE PC73 / CFBP 7063)</name>
    <dbReference type="NCBI Taxonomy" id="380358"/>
    <lineage>
        <taxon>Bacteria</taxon>
        <taxon>Pseudomonadati</taxon>
        <taxon>Pseudomonadota</taxon>
        <taxon>Gammaproteobacteria</taxon>
        <taxon>Lysobacterales</taxon>
        <taxon>Lysobacteraceae</taxon>
        <taxon>Xanthomonas</taxon>
    </lineage>
</organism>
<reference evidence="1 2" key="1">
    <citation type="journal article" date="2009" name="BMC Genomics">
        <title>The complete genome sequence of Xanthomonas albilineans provides new insights into the reductive genome evolution of the xylem-limited Xanthomonadaceae.</title>
        <authorList>
            <person name="Pieretti I."/>
            <person name="Royer M."/>
            <person name="Barbe V."/>
            <person name="Carrere S."/>
            <person name="Koebnik R."/>
            <person name="Cociancich S."/>
            <person name="Couloux A."/>
            <person name="Darrasse A."/>
            <person name="Gouzy J."/>
            <person name="Jacques M.A."/>
            <person name="Lauber E."/>
            <person name="Manceau C."/>
            <person name="Mangenot S."/>
            <person name="Poussier S."/>
            <person name="Segurens B."/>
            <person name="Szurek B."/>
            <person name="Verdier V."/>
            <person name="Arlat M."/>
            <person name="Rott P."/>
        </authorList>
    </citation>
    <scope>NUCLEOTIDE SEQUENCE [LARGE SCALE GENOMIC DNA]</scope>
    <source>
        <strain evidence="2">GPE PC73 / CFBP 7063</strain>
    </source>
</reference>
<dbReference type="EMBL" id="FP565176">
    <property type="protein sequence ID" value="CBA15282.1"/>
    <property type="molecule type" value="Genomic_DNA"/>
</dbReference>
<proteinExistence type="predicted"/>
<evidence type="ECO:0000313" key="1">
    <source>
        <dbReference type="EMBL" id="CBA15282.1"/>
    </source>
</evidence>
<evidence type="ECO:0000313" key="2">
    <source>
        <dbReference type="Proteomes" id="UP000001890"/>
    </source>
</evidence>